<proteinExistence type="predicted"/>
<dbReference type="Pfam" id="PF04389">
    <property type="entry name" value="Peptidase_M28"/>
    <property type="match status" value="1"/>
</dbReference>
<evidence type="ECO:0000259" key="2">
    <source>
        <dbReference type="Pfam" id="PF04389"/>
    </source>
</evidence>
<dbReference type="Gene3D" id="3.40.630.10">
    <property type="entry name" value="Zn peptidases"/>
    <property type="match status" value="1"/>
</dbReference>
<feature type="chain" id="PRO_5012522414" evidence="1">
    <location>
        <begin position="20"/>
        <end position="310"/>
    </location>
</feature>
<dbReference type="AlphaFoldDB" id="A0A1M5RRF8"/>
<name>A0A1M5RRF8_9ALTE</name>
<dbReference type="RefSeq" id="WP_073325140.1">
    <property type="nucleotide sequence ID" value="NZ_FQWD01000008.1"/>
</dbReference>
<evidence type="ECO:0000256" key="1">
    <source>
        <dbReference type="SAM" id="SignalP"/>
    </source>
</evidence>
<dbReference type="SUPFAM" id="SSF53187">
    <property type="entry name" value="Zn-dependent exopeptidases"/>
    <property type="match status" value="1"/>
</dbReference>
<feature type="signal peptide" evidence="1">
    <location>
        <begin position="1"/>
        <end position="19"/>
    </location>
</feature>
<accession>A0A1M5RRF8</accession>
<dbReference type="Proteomes" id="UP000184520">
    <property type="component" value="Unassembled WGS sequence"/>
</dbReference>
<organism evidence="3 4">
    <name type="scientific">Marisediminitalea aggregata</name>
    <dbReference type="NCBI Taxonomy" id="634436"/>
    <lineage>
        <taxon>Bacteria</taxon>
        <taxon>Pseudomonadati</taxon>
        <taxon>Pseudomonadota</taxon>
        <taxon>Gammaproteobacteria</taxon>
        <taxon>Alteromonadales</taxon>
        <taxon>Alteromonadaceae</taxon>
        <taxon>Marisediminitalea</taxon>
    </lineage>
</organism>
<gene>
    <name evidence="3" type="ORF">SAMN05216361_4205</name>
</gene>
<dbReference type="PANTHER" id="PTHR12147:SF26">
    <property type="entry name" value="PEPTIDASE M28 DOMAIN-CONTAINING PROTEIN"/>
    <property type="match status" value="1"/>
</dbReference>
<keyword evidence="1" id="KW-0732">Signal</keyword>
<evidence type="ECO:0000313" key="4">
    <source>
        <dbReference type="Proteomes" id="UP000184520"/>
    </source>
</evidence>
<reference evidence="4" key="1">
    <citation type="submission" date="2016-11" db="EMBL/GenBank/DDBJ databases">
        <authorList>
            <person name="Varghese N."/>
            <person name="Submissions S."/>
        </authorList>
    </citation>
    <scope>NUCLEOTIDE SEQUENCE [LARGE SCALE GENOMIC DNA]</scope>
    <source>
        <strain evidence="4">CGMCC 1.8995</strain>
    </source>
</reference>
<sequence length="310" mass="34503">MRLCSTLLLTLLFTLNCYAIESEQWITDVHYLASDDLEGRRTGTVGAERARAYIEQRFAQLTLTPLKGLESFRQTFSEPGRRKNLVHGINVVSAYSHADAPYILVTAHYDHLGRKGRRIFNGADDNASGVSAMLELALRTTKNSMQCNVMFLATDAEEHGLLGAKAFANTGVLESYRLFANLNLDMLSQPGGRHDLLVSGVRSHPAFEDLTSQIETDTSLPMINTDAGYRVGRYPVKGDRTKVSDHAVFAERGIPFLFLGVGRHNYYHTPRDTASRINEGFYGRVVDASWRFLKGLDGLCGKELQANHTD</sequence>
<keyword evidence="4" id="KW-1185">Reference proteome</keyword>
<dbReference type="STRING" id="634436.SAMN05216361_4205"/>
<dbReference type="PANTHER" id="PTHR12147">
    <property type="entry name" value="METALLOPEPTIDASE M28 FAMILY MEMBER"/>
    <property type="match status" value="1"/>
</dbReference>
<dbReference type="InterPro" id="IPR007484">
    <property type="entry name" value="Peptidase_M28"/>
</dbReference>
<dbReference type="InterPro" id="IPR045175">
    <property type="entry name" value="M28_fam"/>
</dbReference>
<evidence type="ECO:0000313" key="3">
    <source>
        <dbReference type="EMBL" id="SHH28826.1"/>
    </source>
</evidence>
<feature type="domain" description="Peptidase M28" evidence="2">
    <location>
        <begin position="90"/>
        <end position="290"/>
    </location>
</feature>
<protein>
    <submittedName>
        <fullName evidence="3">Peptidase family M28</fullName>
    </submittedName>
</protein>
<dbReference type="OrthoDB" id="1521787at2"/>
<dbReference type="GO" id="GO:0008235">
    <property type="term" value="F:metalloexopeptidase activity"/>
    <property type="evidence" value="ECO:0007669"/>
    <property type="project" value="InterPro"/>
</dbReference>
<dbReference type="GO" id="GO:0006508">
    <property type="term" value="P:proteolysis"/>
    <property type="evidence" value="ECO:0007669"/>
    <property type="project" value="InterPro"/>
</dbReference>
<dbReference type="EMBL" id="FQWD01000008">
    <property type="protein sequence ID" value="SHH28826.1"/>
    <property type="molecule type" value="Genomic_DNA"/>
</dbReference>